<name>A0AAV7W6C8_PLEWA</name>
<sequence length="117" mass="12587">MAEEKVRQALALLEQARRMDLVRPEALGPLHPAQCIGGGSGGGYGVFTTAYKQDGITEDVQEEGLREGPQGEESAEESPFEVGAVPEEVVMAEQPAEVEVRKKRGAQAQKKDPMVPI</sequence>
<organism evidence="2 3">
    <name type="scientific">Pleurodeles waltl</name>
    <name type="common">Iberian ribbed newt</name>
    <dbReference type="NCBI Taxonomy" id="8319"/>
    <lineage>
        <taxon>Eukaryota</taxon>
        <taxon>Metazoa</taxon>
        <taxon>Chordata</taxon>
        <taxon>Craniata</taxon>
        <taxon>Vertebrata</taxon>
        <taxon>Euteleostomi</taxon>
        <taxon>Amphibia</taxon>
        <taxon>Batrachia</taxon>
        <taxon>Caudata</taxon>
        <taxon>Salamandroidea</taxon>
        <taxon>Salamandridae</taxon>
        <taxon>Pleurodelinae</taxon>
        <taxon>Pleurodeles</taxon>
    </lineage>
</organism>
<evidence type="ECO:0000313" key="3">
    <source>
        <dbReference type="Proteomes" id="UP001066276"/>
    </source>
</evidence>
<proteinExistence type="predicted"/>
<reference evidence="2" key="1">
    <citation type="journal article" date="2022" name="bioRxiv">
        <title>Sequencing and chromosome-scale assembly of the giantPleurodeles waltlgenome.</title>
        <authorList>
            <person name="Brown T."/>
            <person name="Elewa A."/>
            <person name="Iarovenko S."/>
            <person name="Subramanian E."/>
            <person name="Araus A.J."/>
            <person name="Petzold A."/>
            <person name="Susuki M."/>
            <person name="Suzuki K.-i.T."/>
            <person name="Hayashi T."/>
            <person name="Toyoda A."/>
            <person name="Oliveira C."/>
            <person name="Osipova E."/>
            <person name="Leigh N.D."/>
            <person name="Simon A."/>
            <person name="Yun M.H."/>
        </authorList>
    </citation>
    <scope>NUCLEOTIDE SEQUENCE</scope>
    <source>
        <strain evidence="2">20211129_DDA</strain>
        <tissue evidence="2">Liver</tissue>
    </source>
</reference>
<feature type="region of interest" description="Disordered" evidence="1">
    <location>
        <begin position="98"/>
        <end position="117"/>
    </location>
</feature>
<evidence type="ECO:0000313" key="2">
    <source>
        <dbReference type="EMBL" id="KAJ1208963.1"/>
    </source>
</evidence>
<accession>A0AAV7W6C8</accession>
<dbReference type="Proteomes" id="UP001066276">
    <property type="component" value="Chromosome 1_2"/>
</dbReference>
<feature type="region of interest" description="Disordered" evidence="1">
    <location>
        <begin position="58"/>
        <end position="83"/>
    </location>
</feature>
<protein>
    <submittedName>
        <fullName evidence="2">Uncharacterized protein</fullName>
    </submittedName>
</protein>
<evidence type="ECO:0000256" key="1">
    <source>
        <dbReference type="SAM" id="MobiDB-lite"/>
    </source>
</evidence>
<comment type="caution">
    <text evidence="2">The sequence shown here is derived from an EMBL/GenBank/DDBJ whole genome shotgun (WGS) entry which is preliminary data.</text>
</comment>
<dbReference type="AlphaFoldDB" id="A0AAV7W6C8"/>
<dbReference type="EMBL" id="JANPWB010000002">
    <property type="protein sequence ID" value="KAJ1208963.1"/>
    <property type="molecule type" value="Genomic_DNA"/>
</dbReference>
<gene>
    <name evidence="2" type="ORF">NDU88_004342</name>
</gene>
<keyword evidence="3" id="KW-1185">Reference proteome</keyword>